<sequence>MSATRSVGHLNKTYMGRPSTGKPKLSLQLATQITDGGFCTPVQQHSFHLRLHPPQILSISSARIVSRTSKKRKHSKLFHHGNRTWEDRLGKMELASTFDKLGQDFS</sequence>
<organism evidence="2 3">
    <name type="scientific">Oedothorax gibbosus</name>
    <dbReference type="NCBI Taxonomy" id="931172"/>
    <lineage>
        <taxon>Eukaryota</taxon>
        <taxon>Metazoa</taxon>
        <taxon>Ecdysozoa</taxon>
        <taxon>Arthropoda</taxon>
        <taxon>Chelicerata</taxon>
        <taxon>Arachnida</taxon>
        <taxon>Araneae</taxon>
        <taxon>Araneomorphae</taxon>
        <taxon>Entelegynae</taxon>
        <taxon>Araneoidea</taxon>
        <taxon>Linyphiidae</taxon>
        <taxon>Erigoninae</taxon>
        <taxon>Oedothorax</taxon>
    </lineage>
</organism>
<feature type="region of interest" description="Disordered" evidence="1">
    <location>
        <begin position="1"/>
        <end position="23"/>
    </location>
</feature>
<dbReference type="EMBL" id="JAFNEN010000794">
    <property type="protein sequence ID" value="KAG8177260.1"/>
    <property type="molecule type" value="Genomic_DNA"/>
</dbReference>
<reference evidence="2 3" key="1">
    <citation type="journal article" date="2022" name="Nat. Ecol. Evol.">
        <title>A masculinizing supergene underlies an exaggerated male reproductive morph in a spider.</title>
        <authorList>
            <person name="Hendrickx F."/>
            <person name="De Corte Z."/>
            <person name="Sonet G."/>
            <person name="Van Belleghem S.M."/>
            <person name="Kostlbacher S."/>
            <person name="Vangestel C."/>
        </authorList>
    </citation>
    <scope>NUCLEOTIDE SEQUENCE [LARGE SCALE GENOMIC DNA]</scope>
    <source>
        <strain evidence="2">W744_W776</strain>
    </source>
</reference>
<evidence type="ECO:0000256" key="1">
    <source>
        <dbReference type="SAM" id="MobiDB-lite"/>
    </source>
</evidence>
<keyword evidence="3" id="KW-1185">Reference proteome</keyword>
<evidence type="ECO:0000313" key="2">
    <source>
        <dbReference type="EMBL" id="KAG8177260.1"/>
    </source>
</evidence>
<comment type="caution">
    <text evidence="2">The sequence shown here is derived from an EMBL/GenBank/DDBJ whole genome shotgun (WGS) entry which is preliminary data.</text>
</comment>
<dbReference type="Proteomes" id="UP000827092">
    <property type="component" value="Unassembled WGS sequence"/>
</dbReference>
<name>A0AAV6U164_9ARAC</name>
<dbReference type="AlphaFoldDB" id="A0AAV6U164"/>
<accession>A0AAV6U164</accession>
<proteinExistence type="predicted"/>
<gene>
    <name evidence="2" type="ORF">JTE90_021263</name>
</gene>
<protein>
    <submittedName>
        <fullName evidence="2">Uncharacterized protein</fullName>
    </submittedName>
</protein>
<evidence type="ECO:0000313" key="3">
    <source>
        <dbReference type="Proteomes" id="UP000827092"/>
    </source>
</evidence>